<dbReference type="GO" id="GO:0006355">
    <property type="term" value="P:regulation of DNA-templated transcription"/>
    <property type="evidence" value="ECO:0007669"/>
    <property type="project" value="InterPro"/>
</dbReference>
<feature type="domain" description="PRD" evidence="4">
    <location>
        <begin position="61"/>
        <end position="166"/>
    </location>
</feature>
<evidence type="ECO:0000313" key="5">
    <source>
        <dbReference type="EMBL" id="AIQ60841.1"/>
    </source>
</evidence>
<proteinExistence type="predicted"/>
<keyword evidence="2" id="KW-0805">Transcription regulation</keyword>
<dbReference type="HOGENOM" id="CLU_078802_0_0_9"/>
<dbReference type="InterPro" id="IPR036650">
    <property type="entry name" value="CAT_RNA-bd_dom_sf"/>
</dbReference>
<dbReference type="Pfam" id="PF03123">
    <property type="entry name" value="CAT_RBD"/>
    <property type="match status" value="1"/>
</dbReference>
<sequence>MKVIKKINNNVALCLDGNDNELIAFGKGIGFPVAPYELSDLSQISMTFYRIDRNLYKFIQEIPENVFEVAALIVKKAQSEIKSNLNPNLVVGLSDHINFALIRMQNYKEMQMLFSYDVQQLYPKETELGRYAVRLIQEKLNVQLPDSEITNIAMHFVNAEEEREPDEGTAAEALILEIADKIEEFYSIAIDRKDFNYNRFAMHLRYYLKRVKDESQFKDDNASFIQAIRDLNPQVYECAYMIGEFIDQRLNSKSTEDEILYLMMHIYRIVRNSKIENKGL</sequence>
<dbReference type="InterPro" id="IPR036634">
    <property type="entry name" value="PRD_sf"/>
</dbReference>
<dbReference type="PANTHER" id="PTHR30185:SF18">
    <property type="entry name" value="TRANSCRIPTIONAL REGULATOR MTLR"/>
    <property type="match status" value="1"/>
</dbReference>
<dbReference type="InterPro" id="IPR050661">
    <property type="entry name" value="BglG_antiterminators"/>
</dbReference>
<accession>A0A089LH40</accession>
<dbReference type="PANTHER" id="PTHR30185">
    <property type="entry name" value="CRYPTIC BETA-GLUCOSIDE BGL OPERON ANTITERMINATOR"/>
    <property type="match status" value="1"/>
</dbReference>
<dbReference type="SMART" id="SM01061">
    <property type="entry name" value="CAT_RBD"/>
    <property type="match status" value="1"/>
</dbReference>
<dbReference type="RefSeq" id="WP_042217469.1">
    <property type="nucleotide sequence ID" value="NZ_CP009285.1"/>
</dbReference>
<dbReference type="Pfam" id="PF00874">
    <property type="entry name" value="PRD"/>
    <property type="match status" value="2"/>
</dbReference>
<dbReference type="SUPFAM" id="SSF50151">
    <property type="entry name" value="SacY-like RNA-binding domain"/>
    <property type="match status" value="1"/>
</dbReference>
<dbReference type="OrthoDB" id="9813552at2"/>
<protein>
    <recommendedName>
        <fullName evidence="4">PRD domain-containing protein</fullName>
    </recommendedName>
</protein>
<evidence type="ECO:0000256" key="1">
    <source>
        <dbReference type="ARBA" id="ARBA00022737"/>
    </source>
</evidence>
<evidence type="ECO:0000256" key="3">
    <source>
        <dbReference type="ARBA" id="ARBA00023163"/>
    </source>
</evidence>
<name>A0A089LH40_PAEBO</name>
<keyword evidence="6" id="KW-1185">Reference proteome</keyword>
<gene>
    <name evidence="5" type="ORF">PBOR_30860</name>
</gene>
<dbReference type="AlphaFoldDB" id="A0A089LH40"/>
<dbReference type="KEGG" id="pbd:PBOR_30860"/>
<dbReference type="InterPro" id="IPR011608">
    <property type="entry name" value="PRD"/>
</dbReference>
<evidence type="ECO:0000313" key="6">
    <source>
        <dbReference type="Proteomes" id="UP000029518"/>
    </source>
</evidence>
<evidence type="ECO:0000259" key="4">
    <source>
        <dbReference type="PROSITE" id="PS51372"/>
    </source>
</evidence>
<dbReference type="GO" id="GO:0003723">
    <property type="term" value="F:RNA binding"/>
    <property type="evidence" value="ECO:0007669"/>
    <property type="project" value="InterPro"/>
</dbReference>
<dbReference type="InterPro" id="IPR004341">
    <property type="entry name" value="CAT_RNA-bd_dom"/>
</dbReference>
<dbReference type="SUPFAM" id="SSF63520">
    <property type="entry name" value="PTS-regulatory domain, PRD"/>
    <property type="match status" value="2"/>
</dbReference>
<dbReference type="PROSITE" id="PS51372">
    <property type="entry name" value="PRD_2"/>
    <property type="match status" value="2"/>
</dbReference>
<organism evidence="5 6">
    <name type="scientific">Paenibacillus borealis</name>
    <dbReference type="NCBI Taxonomy" id="160799"/>
    <lineage>
        <taxon>Bacteria</taxon>
        <taxon>Bacillati</taxon>
        <taxon>Bacillota</taxon>
        <taxon>Bacilli</taxon>
        <taxon>Bacillales</taxon>
        <taxon>Paenibacillaceae</taxon>
        <taxon>Paenibacillus</taxon>
    </lineage>
</organism>
<dbReference type="Proteomes" id="UP000029518">
    <property type="component" value="Chromosome"/>
</dbReference>
<dbReference type="EMBL" id="CP009285">
    <property type="protein sequence ID" value="AIQ60841.1"/>
    <property type="molecule type" value="Genomic_DNA"/>
</dbReference>
<reference evidence="5" key="1">
    <citation type="submission" date="2014-08" db="EMBL/GenBank/DDBJ databases">
        <title>Comparative genomics of the Paenibacillus odorifer group.</title>
        <authorList>
            <person name="den Bakker H.C."/>
            <person name="Tsai Y.-C.Y.-C."/>
            <person name="Martin N."/>
            <person name="Korlach J."/>
            <person name="Wiedmann M."/>
        </authorList>
    </citation>
    <scope>NUCLEOTIDE SEQUENCE [LARGE SCALE GENOMIC DNA]</scope>
    <source>
        <strain evidence="5">DSM 13188</strain>
    </source>
</reference>
<evidence type="ECO:0000256" key="2">
    <source>
        <dbReference type="ARBA" id="ARBA00023015"/>
    </source>
</evidence>
<keyword evidence="1" id="KW-0677">Repeat</keyword>
<feature type="domain" description="PRD" evidence="4">
    <location>
        <begin position="167"/>
        <end position="276"/>
    </location>
</feature>
<dbReference type="Gene3D" id="2.30.24.10">
    <property type="entry name" value="CAT RNA-binding domain"/>
    <property type="match status" value="1"/>
</dbReference>
<keyword evidence="3" id="KW-0804">Transcription</keyword>
<dbReference type="Gene3D" id="1.10.1790.10">
    <property type="entry name" value="PRD domain"/>
    <property type="match status" value="2"/>
</dbReference>